<dbReference type="InterPro" id="IPR007055">
    <property type="entry name" value="BON_dom"/>
</dbReference>
<dbReference type="SMART" id="SM00749">
    <property type="entry name" value="BON"/>
    <property type="match status" value="1"/>
</dbReference>
<dbReference type="PROSITE" id="PS50914">
    <property type="entry name" value="BON"/>
    <property type="match status" value="1"/>
</dbReference>
<gene>
    <name evidence="2" type="ORF">DSCO28_37530</name>
</gene>
<accession>A0A5K7ZSI9</accession>
<proteinExistence type="predicted"/>
<dbReference type="RefSeq" id="WP_155323465.1">
    <property type="nucleotide sequence ID" value="NZ_AP021876.1"/>
</dbReference>
<sequence>MSLSYRGLFIVVVLSFFLGLSGCEQKGTAEKAGEKVDQAAEKVSEKISGAKEAIGEEAEKTGEYMNDAAITAQVKANILRDPLLKVFQINVTTTNGVVTLNGVVDSQQSIDRAMEIARSVKDMKSVENGLVIKGS</sequence>
<feature type="domain" description="BON" evidence="1">
    <location>
        <begin position="66"/>
        <end position="134"/>
    </location>
</feature>
<dbReference type="InterPro" id="IPR051686">
    <property type="entry name" value="Lipoprotein_DolP"/>
</dbReference>
<dbReference type="PROSITE" id="PS51257">
    <property type="entry name" value="PROKAR_LIPOPROTEIN"/>
    <property type="match status" value="1"/>
</dbReference>
<dbReference type="Proteomes" id="UP000425960">
    <property type="component" value="Chromosome"/>
</dbReference>
<dbReference type="KEGG" id="dov:DSCO28_37530"/>
<protein>
    <recommendedName>
        <fullName evidence="1">BON domain-containing protein</fullName>
    </recommendedName>
</protein>
<dbReference type="EMBL" id="AP021876">
    <property type="protein sequence ID" value="BBO83187.1"/>
    <property type="molecule type" value="Genomic_DNA"/>
</dbReference>
<evidence type="ECO:0000259" key="1">
    <source>
        <dbReference type="PROSITE" id="PS50914"/>
    </source>
</evidence>
<reference evidence="2 3" key="1">
    <citation type="submission" date="2019-11" db="EMBL/GenBank/DDBJ databases">
        <title>Comparative genomics of hydrocarbon-degrading Desulfosarcina strains.</title>
        <authorList>
            <person name="Watanabe M."/>
            <person name="Kojima H."/>
            <person name="Fukui M."/>
        </authorList>
    </citation>
    <scope>NUCLEOTIDE SEQUENCE [LARGE SCALE GENOMIC DNA]</scope>
    <source>
        <strain evidence="2 3">28bB2T</strain>
    </source>
</reference>
<dbReference type="Pfam" id="PF04972">
    <property type="entry name" value="BON"/>
    <property type="match status" value="1"/>
</dbReference>
<dbReference type="PANTHER" id="PTHR34606:SF16">
    <property type="entry name" value="BON DOMAIN-CONTAINING PROTEIN"/>
    <property type="match status" value="1"/>
</dbReference>
<dbReference type="PANTHER" id="PTHR34606">
    <property type="entry name" value="BON DOMAIN-CONTAINING PROTEIN"/>
    <property type="match status" value="1"/>
</dbReference>
<name>A0A5K7ZSI9_9BACT</name>
<organism evidence="2 3">
    <name type="scientific">Desulfosarcina ovata subsp. sediminis</name>
    <dbReference type="NCBI Taxonomy" id="885957"/>
    <lineage>
        <taxon>Bacteria</taxon>
        <taxon>Pseudomonadati</taxon>
        <taxon>Thermodesulfobacteriota</taxon>
        <taxon>Desulfobacteria</taxon>
        <taxon>Desulfobacterales</taxon>
        <taxon>Desulfosarcinaceae</taxon>
        <taxon>Desulfosarcina</taxon>
    </lineage>
</organism>
<dbReference type="AlphaFoldDB" id="A0A5K7ZSI9"/>
<dbReference type="InterPro" id="IPR014004">
    <property type="entry name" value="Transpt-assoc_nodulatn_dom_bac"/>
</dbReference>
<dbReference type="Gene3D" id="3.30.1340.30">
    <property type="match status" value="1"/>
</dbReference>
<evidence type="ECO:0000313" key="3">
    <source>
        <dbReference type="Proteomes" id="UP000425960"/>
    </source>
</evidence>
<evidence type="ECO:0000313" key="2">
    <source>
        <dbReference type="EMBL" id="BBO83187.1"/>
    </source>
</evidence>